<name>A0A0A9BXZ5_ARUDO</name>
<protein>
    <submittedName>
        <fullName evidence="1">Uncharacterized protein</fullName>
    </submittedName>
</protein>
<evidence type="ECO:0000313" key="1">
    <source>
        <dbReference type="EMBL" id="JAD64102.1"/>
    </source>
</evidence>
<dbReference type="AlphaFoldDB" id="A0A0A9BXZ5"/>
<proteinExistence type="predicted"/>
<accession>A0A0A9BXZ5</accession>
<reference evidence="1" key="1">
    <citation type="submission" date="2014-09" db="EMBL/GenBank/DDBJ databases">
        <authorList>
            <person name="Magalhaes I.L.F."/>
            <person name="Oliveira U."/>
            <person name="Santos F.R."/>
            <person name="Vidigal T.H.D.A."/>
            <person name="Brescovit A.D."/>
            <person name="Santos A.J."/>
        </authorList>
    </citation>
    <scope>NUCLEOTIDE SEQUENCE</scope>
    <source>
        <tissue evidence="1">Shoot tissue taken approximately 20 cm above the soil surface</tissue>
    </source>
</reference>
<organism evidence="1">
    <name type="scientific">Arundo donax</name>
    <name type="common">Giant reed</name>
    <name type="synonym">Donax arundinaceus</name>
    <dbReference type="NCBI Taxonomy" id="35708"/>
    <lineage>
        <taxon>Eukaryota</taxon>
        <taxon>Viridiplantae</taxon>
        <taxon>Streptophyta</taxon>
        <taxon>Embryophyta</taxon>
        <taxon>Tracheophyta</taxon>
        <taxon>Spermatophyta</taxon>
        <taxon>Magnoliopsida</taxon>
        <taxon>Liliopsida</taxon>
        <taxon>Poales</taxon>
        <taxon>Poaceae</taxon>
        <taxon>PACMAD clade</taxon>
        <taxon>Arundinoideae</taxon>
        <taxon>Arundineae</taxon>
        <taxon>Arundo</taxon>
    </lineage>
</organism>
<sequence>MGIARWNAIIPCRIARGIHQQLQFKPRDKSTR</sequence>
<dbReference type="EMBL" id="GBRH01233793">
    <property type="protein sequence ID" value="JAD64102.1"/>
    <property type="molecule type" value="Transcribed_RNA"/>
</dbReference>
<reference evidence="1" key="2">
    <citation type="journal article" date="2015" name="Data Brief">
        <title>Shoot transcriptome of the giant reed, Arundo donax.</title>
        <authorList>
            <person name="Barrero R.A."/>
            <person name="Guerrero F.D."/>
            <person name="Moolhuijzen P."/>
            <person name="Goolsby J.A."/>
            <person name="Tidwell J."/>
            <person name="Bellgard S.E."/>
            <person name="Bellgard M.I."/>
        </authorList>
    </citation>
    <scope>NUCLEOTIDE SEQUENCE</scope>
    <source>
        <tissue evidence="1">Shoot tissue taken approximately 20 cm above the soil surface</tissue>
    </source>
</reference>